<dbReference type="EMBL" id="WSTA01000037">
    <property type="protein sequence ID" value="MWB98792.1"/>
    <property type="molecule type" value="Genomic_DNA"/>
</dbReference>
<feature type="domain" description="SsuA/THI5-like" evidence="2">
    <location>
        <begin position="66"/>
        <end position="258"/>
    </location>
</feature>
<dbReference type="AlphaFoldDB" id="A0A6I4NZZ0"/>
<keyword evidence="4" id="KW-1185">Reference proteome</keyword>
<keyword evidence="1" id="KW-0732">Signal</keyword>
<dbReference type="PANTHER" id="PTHR30024">
    <property type="entry name" value="ALIPHATIC SULFONATES-BINDING PROTEIN-RELATED"/>
    <property type="match status" value="1"/>
</dbReference>
<accession>A0A6I4NZZ0</accession>
<dbReference type="SUPFAM" id="SSF53850">
    <property type="entry name" value="Periplasmic binding protein-like II"/>
    <property type="match status" value="1"/>
</dbReference>
<dbReference type="Gene3D" id="3.40.190.10">
    <property type="entry name" value="Periplasmic binding protein-like II"/>
    <property type="match status" value="2"/>
</dbReference>
<evidence type="ECO:0000313" key="4">
    <source>
        <dbReference type="Proteomes" id="UP000438182"/>
    </source>
</evidence>
<evidence type="ECO:0000313" key="3">
    <source>
        <dbReference type="EMBL" id="MWB98792.1"/>
    </source>
</evidence>
<dbReference type="Proteomes" id="UP000438182">
    <property type="component" value="Unassembled WGS sequence"/>
</dbReference>
<proteinExistence type="predicted"/>
<evidence type="ECO:0000259" key="2">
    <source>
        <dbReference type="Pfam" id="PF09084"/>
    </source>
</evidence>
<comment type="caution">
    <text evidence="3">The sequence shown here is derived from an EMBL/GenBank/DDBJ whole genome shotgun (WGS) entry which is preliminary data.</text>
</comment>
<dbReference type="PROSITE" id="PS51257">
    <property type="entry name" value="PROKAR_LIPOPROTEIN"/>
    <property type="match status" value="1"/>
</dbReference>
<dbReference type="InterPro" id="IPR015168">
    <property type="entry name" value="SsuA/THI5"/>
</dbReference>
<feature type="chain" id="PRO_5039363546" evidence="1">
    <location>
        <begin position="28"/>
        <end position="326"/>
    </location>
</feature>
<name>A0A6I4NZZ0_9MICO</name>
<dbReference type="Pfam" id="PF09084">
    <property type="entry name" value="NMT1"/>
    <property type="match status" value="1"/>
</dbReference>
<organism evidence="3 4">
    <name type="scientific">Agromyces seonyuensis</name>
    <dbReference type="NCBI Taxonomy" id="2662446"/>
    <lineage>
        <taxon>Bacteria</taxon>
        <taxon>Bacillati</taxon>
        <taxon>Actinomycetota</taxon>
        <taxon>Actinomycetes</taxon>
        <taxon>Micrococcales</taxon>
        <taxon>Microbacteriaceae</taxon>
        <taxon>Agromyces</taxon>
    </lineage>
</organism>
<dbReference type="RefSeq" id="WP_160424437.1">
    <property type="nucleotide sequence ID" value="NZ_WSTA01000037.1"/>
</dbReference>
<protein>
    <submittedName>
        <fullName evidence="3">Transporter substrate-binding domain-containing protein</fullName>
    </submittedName>
</protein>
<evidence type="ECO:0000256" key="1">
    <source>
        <dbReference type="SAM" id="SignalP"/>
    </source>
</evidence>
<sequence>MPTAFRRTAALVALAAAAALGLSSCSAADAESGAADAAAPGETVTVKVGTLRGQPHFYHPFLYEQFAPEGVEFEVVTLDTTPALNDALVSGTVDFAITGVTPTISSIAQGRDLKIVASAADGGSGFIANESIDSIEDLVGKKVGYIQGSAQEVAMRLTLEAAGVDPADVELVVVPVPDMAGTFANGSIDAFFGVEIGASIALQNGGHELADPYDTPIGKVNIGLVTTGELIESDPELVQEVVDTHVATVDYMQEHTDEWLPEMVAEFGGDQAILDLAIENFWMRSDLSEEYLGQLDALAAEMAELGLIDEAPASADLVDAEFLTAS</sequence>
<gene>
    <name evidence="3" type="ORF">GB864_09565</name>
</gene>
<reference evidence="3 4" key="1">
    <citation type="submission" date="2019-12" db="EMBL/GenBank/DDBJ databases">
        <authorList>
            <person name="Kim Y.S."/>
        </authorList>
    </citation>
    <scope>NUCLEOTIDE SEQUENCE [LARGE SCALE GENOMIC DNA]</scope>
    <source>
        <strain evidence="3 4">MMS17-SY077</strain>
    </source>
</reference>
<dbReference type="CDD" id="cd01008">
    <property type="entry name" value="PBP2_NrtA_SsuA_CpmA_like"/>
    <property type="match status" value="1"/>
</dbReference>
<feature type="signal peptide" evidence="1">
    <location>
        <begin position="1"/>
        <end position="27"/>
    </location>
</feature>